<evidence type="ECO:0000313" key="2">
    <source>
        <dbReference type="Proteomes" id="UP000002035"/>
    </source>
</evidence>
<dbReference type="HOGENOM" id="CLU_2291060_0_0_1"/>
<gene>
    <name evidence="1" type="ORF">MCYG_08190</name>
</gene>
<dbReference type="VEuPathDB" id="FungiDB:MCYG_08190"/>
<organism evidence="1 2">
    <name type="scientific">Arthroderma otae (strain ATCC MYA-4605 / CBS 113480)</name>
    <name type="common">Microsporum canis</name>
    <dbReference type="NCBI Taxonomy" id="554155"/>
    <lineage>
        <taxon>Eukaryota</taxon>
        <taxon>Fungi</taxon>
        <taxon>Dikarya</taxon>
        <taxon>Ascomycota</taxon>
        <taxon>Pezizomycotina</taxon>
        <taxon>Eurotiomycetes</taxon>
        <taxon>Eurotiomycetidae</taxon>
        <taxon>Onygenales</taxon>
        <taxon>Arthrodermataceae</taxon>
        <taxon>Microsporum</taxon>
    </lineage>
</organism>
<proteinExistence type="predicted"/>
<dbReference type="EMBL" id="DS995708">
    <property type="protein sequence ID" value="EEQ35371.1"/>
    <property type="molecule type" value="Genomic_DNA"/>
</dbReference>
<protein>
    <submittedName>
        <fullName evidence="1">Uncharacterized protein</fullName>
    </submittedName>
</protein>
<accession>C5FZR8</accession>
<dbReference type="GeneID" id="9227495"/>
<evidence type="ECO:0000313" key="1">
    <source>
        <dbReference type="EMBL" id="EEQ35371.1"/>
    </source>
</evidence>
<name>C5FZR8_ARTOC</name>
<sequence>MIAYQIFSFQGSSSNGDDSTGGLFHMDVERESVSGYEDGRDTEWRNLGVGRHEDVQCLTHGCVEVEMAVKPGKKKSTIEIQGVVGSGTEPALLNAFIIGEV</sequence>
<reference evidence="2" key="1">
    <citation type="journal article" date="2012" name="MBio">
        <title>Comparative genome analysis of Trichophyton rubrum and related dermatophytes reveals candidate genes involved in infection.</title>
        <authorList>
            <person name="Martinez D.A."/>
            <person name="Oliver B.G."/>
            <person name="Graeser Y."/>
            <person name="Goldberg J.M."/>
            <person name="Li W."/>
            <person name="Martinez-Rossi N.M."/>
            <person name="Monod M."/>
            <person name="Shelest E."/>
            <person name="Barton R.C."/>
            <person name="Birch E."/>
            <person name="Brakhage A.A."/>
            <person name="Chen Z."/>
            <person name="Gurr S.J."/>
            <person name="Heiman D."/>
            <person name="Heitman J."/>
            <person name="Kosti I."/>
            <person name="Rossi A."/>
            <person name="Saif S."/>
            <person name="Samalova M."/>
            <person name="Saunders C.W."/>
            <person name="Shea T."/>
            <person name="Summerbell R.C."/>
            <person name="Xu J."/>
            <person name="Young S."/>
            <person name="Zeng Q."/>
            <person name="Birren B.W."/>
            <person name="Cuomo C.A."/>
            <person name="White T.C."/>
        </authorList>
    </citation>
    <scope>NUCLEOTIDE SEQUENCE [LARGE SCALE GENOMIC DNA]</scope>
    <source>
        <strain evidence="2">ATCC MYA-4605 / CBS 113480</strain>
    </source>
</reference>
<dbReference type="Proteomes" id="UP000002035">
    <property type="component" value="Unassembled WGS sequence"/>
</dbReference>
<dbReference type="AlphaFoldDB" id="C5FZR8"/>
<keyword evidence="2" id="KW-1185">Reference proteome</keyword>
<dbReference type="RefSeq" id="XP_002843107.1">
    <property type="nucleotide sequence ID" value="XM_002843061.1"/>
</dbReference>